<feature type="compositionally biased region" description="Basic and acidic residues" evidence="2">
    <location>
        <begin position="341"/>
        <end position="352"/>
    </location>
</feature>
<feature type="region of interest" description="Disordered" evidence="2">
    <location>
        <begin position="1"/>
        <end position="30"/>
    </location>
</feature>
<feature type="region of interest" description="Disordered" evidence="2">
    <location>
        <begin position="180"/>
        <end position="208"/>
    </location>
</feature>
<dbReference type="AlphaFoldDB" id="A0A8W8LZF3"/>
<protein>
    <submittedName>
        <fullName evidence="3">Uncharacterized protein</fullName>
    </submittedName>
</protein>
<feature type="region of interest" description="Disordered" evidence="2">
    <location>
        <begin position="743"/>
        <end position="797"/>
    </location>
</feature>
<dbReference type="Proteomes" id="UP000005408">
    <property type="component" value="Unassembled WGS sequence"/>
</dbReference>
<dbReference type="EnsemblMetazoa" id="G30297.9">
    <property type="protein sequence ID" value="G30297.9:cds"/>
    <property type="gene ID" value="G30297"/>
</dbReference>
<feature type="compositionally biased region" description="Polar residues" evidence="2">
    <location>
        <begin position="302"/>
        <end position="328"/>
    </location>
</feature>
<feature type="region of interest" description="Disordered" evidence="2">
    <location>
        <begin position="410"/>
        <end position="447"/>
    </location>
</feature>
<keyword evidence="4" id="KW-1185">Reference proteome</keyword>
<feature type="compositionally biased region" description="Polar residues" evidence="2">
    <location>
        <begin position="12"/>
        <end position="27"/>
    </location>
</feature>
<proteinExistence type="predicted"/>
<sequence length="1148" mass="128389">MTGPGAFDSTDSRSINQGSPRLSNRPQPVSHVSCLINNNPSKSGVNLTLFLSVYRNLKQDLRTSSRGLSHQMWLLYVTFEDLLCLRHPSLSCHLLSTRVNVDEFLMPARLISNTTTGITSLKPDLEYRRSAGIRTKNVTSVSSQGIAVQGDNCETNWEHIHALKKTIDSDWFNDKKREDNISSSYPISNRQSLESSDRDLNGRTIHRPNCSARLNTMALSRVQQSSRVRETMRDYSADQVAKNKPKCFKYPNPRRDKSSTSADVSQHGFPPRTNGCVSRSNQINHPDNRRTTRANPDLGITGSYSQSPDGLFANNNRVGSEQRLTQRNLTEKNTRSQPRPSTHEKAMQENKCRGNRTQCWVEEENFRPPPKEKRILGRQAERMLLKKREGQAVKCSKDVSNVRSTAIRPTELFASRGKSAGELKRSAGPPTPRSETATTPDSSRRPKKLCVFQPKQSEATPVVSPDSGLDHTILSDSFDHVLSIEAQFDDPVQQNEMVRSNSTDSSPVTISSGYESDSIQTCEAEIDKIFVNNKSRIGNITNVSSVTAFPNPSLHASAMDLSSTIFQSVPLPLGADPASEKLNQSFVSSVSRTPEKPTGVLDRSFQIPDKSSVRNIRATETDFNSLPIFPRGQNEPTAARFSPVQRNNHKLTKVARSMFEIINDLQEEENLKANANNKKKCKKVKRANPIRSENASVIKNNFQRGSAESLNESRLCISEESISSRDKIDASWGVNAKSDCVPVHTPGVKSEPIVNENNEDVQSERHTDTLLQLPPTIECQSPLSSNNSSIRESSSHPVSSSVFVSRAPCTVNKAEIQDPIPKASFAQQERTNDLSPQVQPGTLVVKCLRRPLGAHSSDFRANDLPHSSSACFYEEYEGSPSVQPSTSGHQQVPPAEFSHFHFQTPPSVVNHNVPHPDSGRLIVFDNGVTPYATARIPGCCTPKRDEKLDDHVYETIPGDEFLYEELMRMRAMGLLSKRLRKVPDMPGHFIPYEAPELPARNMNNTPRRNDQFVVLREARQNPAIHTPPPPWRSVEHVRNGSTSWDGYSYPYNEGPPRYFTKWTPSDLLSYVDGIRQPAPKRRENFYLLLNNKQKRADFSESLEIETKLKNMGLLWGDRTPNHGPESERAPSIEMSGDSGQTFLQSTYV</sequence>
<feature type="compositionally biased region" description="Polar residues" evidence="2">
    <location>
        <begin position="275"/>
        <end position="285"/>
    </location>
</feature>
<keyword evidence="1" id="KW-0175">Coiled coil</keyword>
<feature type="coiled-coil region" evidence="1">
    <location>
        <begin position="658"/>
        <end position="685"/>
    </location>
</feature>
<evidence type="ECO:0000256" key="2">
    <source>
        <dbReference type="SAM" id="MobiDB-lite"/>
    </source>
</evidence>
<reference evidence="3" key="1">
    <citation type="submission" date="2022-08" db="UniProtKB">
        <authorList>
            <consortium name="EnsemblMetazoa"/>
        </authorList>
    </citation>
    <scope>IDENTIFICATION</scope>
    <source>
        <strain evidence="3">05x7-T-G4-1.051#20</strain>
    </source>
</reference>
<name>A0A8W8LZF3_MAGGI</name>
<feature type="compositionally biased region" description="Polar residues" evidence="2">
    <location>
        <begin position="181"/>
        <end position="194"/>
    </location>
</feature>
<evidence type="ECO:0000313" key="4">
    <source>
        <dbReference type="Proteomes" id="UP000005408"/>
    </source>
</evidence>
<feature type="compositionally biased region" description="Polar residues" evidence="2">
    <location>
        <begin position="1137"/>
        <end position="1148"/>
    </location>
</feature>
<feature type="region of interest" description="Disordered" evidence="2">
    <location>
        <begin position="1115"/>
        <end position="1148"/>
    </location>
</feature>
<accession>A0A8W8LZF3</accession>
<evidence type="ECO:0000256" key="1">
    <source>
        <dbReference type="SAM" id="Coils"/>
    </source>
</evidence>
<organism evidence="3 4">
    <name type="scientific">Magallana gigas</name>
    <name type="common">Pacific oyster</name>
    <name type="synonym">Crassostrea gigas</name>
    <dbReference type="NCBI Taxonomy" id="29159"/>
    <lineage>
        <taxon>Eukaryota</taxon>
        <taxon>Metazoa</taxon>
        <taxon>Spiralia</taxon>
        <taxon>Lophotrochozoa</taxon>
        <taxon>Mollusca</taxon>
        <taxon>Bivalvia</taxon>
        <taxon>Autobranchia</taxon>
        <taxon>Pteriomorphia</taxon>
        <taxon>Ostreida</taxon>
        <taxon>Ostreoidea</taxon>
        <taxon>Ostreidae</taxon>
        <taxon>Magallana</taxon>
    </lineage>
</organism>
<feature type="compositionally biased region" description="Low complexity" evidence="2">
    <location>
        <begin position="781"/>
        <end position="797"/>
    </location>
</feature>
<evidence type="ECO:0000313" key="3">
    <source>
        <dbReference type="EnsemblMetazoa" id="G30297.9:cds"/>
    </source>
</evidence>
<feature type="region of interest" description="Disordered" evidence="2">
    <location>
        <begin position="222"/>
        <end position="353"/>
    </location>
</feature>
<feature type="compositionally biased region" description="Basic and acidic residues" evidence="2">
    <location>
        <begin position="227"/>
        <end position="236"/>
    </location>
</feature>